<comment type="similarity">
    <text evidence="3">Belongs to the MCTP family.</text>
</comment>
<dbReference type="PANTHER" id="PTHR45911">
    <property type="entry name" value="C2 DOMAIN-CONTAINING PROTEIN"/>
    <property type="match status" value="1"/>
</dbReference>
<dbReference type="FunFam" id="2.60.40.150:FF:000174">
    <property type="entry name" value="Multiple C2 domains, transmembrane 2a"/>
    <property type="match status" value="1"/>
</dbReference>
<protein>
    <submittedName>
        <fullName evidence="13">MCTP2 protein</fullName>
    </submittedName>
</protein>
<dbReference type="PANTHER" id="PTHR45911:SF2">
    <property type="entry name" value="MULTIPLE C2 AND TRANSMEMBRANE DOMAIN-CONTAINING PROTEIN 2"/>
    <property type="match status" value="1"/>
</dbReference>
<dbReference type="FunFam" id="2.60.40.150:FF:000019">
    <property type="entry name" value="Multiple C2 and transmembrane domain-containing protein 2 isoform 1"/>
    <property type="match status" value="1"/>
</dbReference>
<dbReference type="SUPFAM" id="SSF49562">
    <property type="entry name" value="C2 domain (Calcium/lipid-binding domain, CaLB)"/>
    <property type="match status" value="3"/>
</dbReference>
<name>A0A8J7NG78_ATRSP</name>
<keyword evidence="5" id="KW-0479">Metal-binding</keyword>
<dbReference type="CDD" id="cd08376">
    <property type="entry name" value="C2B_MCTP_PRT"/>
    <property type="match status" value="1"/>
</dbReference>
<dbReference type="Pfam" id="PF00168">
    <property type="entry name" value="C2"/>
    <property type="match status" value="3"/>
</dbReference>
<feature type="region of interest" description="Disordered" evidence="10">
    <location>
        <begin position="34"/>
        <end position="66"/>
    </location>
</feature>
<evidence type="ECO:0000313" key="14">
    <source>
        <dbReference type="Proteomes" id="UP000736164"/>
    </source>
</evidence>
<dbReference type="GO" id="GO:0046928">
    <property type="term" value="P:regulation of neurotransmitter secretion"/>
    <property type="evidence" value="ECO:0007669"/>
    <property type="project" value="TreeGrafter"/>
</dbReference>
<evidence type="ECO:0000256" key="7">
    <source>
        <dbReference type="ARBA" id="ARBA00022837"/>
    </source>
</evidence>
<feature type="domain" description="C2" evidence="12">
    <location>
        <begin position="548"/>
        <end position="669"/>
    </location>
</feature>
<sequence>MESSKTTAWSAFCQKAKPLFSNIVKGKKHASKLQVRKKRVLDRRKSASVPDLPAAQSLFSERDGPAGLQLSGPDSPFYSCHSLGLDKALTDDDSAAAAVAHKLAVPAEMRTWASTESMQDRLTIAEEDGLSYTFEDMDFKDSDTTGPALPRGSAVPAIAVTEEDSVGNEFDSQTAQCAEENNMVEEGGEANSAQPQKGYLLSINLKEGRNLVIRDRSGTSDPYVKFKMEGKTFYKSKVMYKNLNPVWNESFSLPLRCLEQKLYIKVYDRDLTMDDFMGSASVLLSELELDRHYEKVLPLSDPNSLEDDMGVIVLDVCLALRDGESKRNLRWPPRRKRGSMRVDVYREVTVVFVGILYPSLDGTPSVCNGEMGKERKRERLLGEGGRSRLPSNIVQSSPGLAETLRKSQLWSGVVSITLVEGQDMLDDGTGEVFIRFRLGDQKYKSKNVCRRANPQWREKFDFNQFQDGTVMLEIEAWAKEGRKWEEIIGTCDLDLSMEPVNKTRPHTRVLRDRNNPGESRGKVVFLVSLTPCTGVSIGDLCAPPLEEPAERTQILERYCLKNSLKNLKDVGFLQVKVIKATDLLAADLIGKSDPFCMLELGNDRLQTHTIYKNLNPEWNTVFTFPIKDIHDVLEVTIFDEDGDKPPDFLGKVAISLLSVQNNQQISYMLKNKDLGGPTKGNVVLEMEVIFNPVRASIRTFKPKEMKFMEDNPKFSKKIHLILFCLFIYFLLALRSSLKLKTEKSSSLVGSFLRNSIKLIINLASCQKKLNYIQAEHLSLNLLSKLLYFSFLISCQILARNVYRVRKITRAVLHTIQYIKSCFQWESSQRSLIAFLIFVLTVWHWELYMLPLFLLLLFAWNYFQIAAGKVSHTHDLDNMDWCEDDDEDEKMSAVLQTHHTHQIGETKPVIPPESEKRGLMEKIHMVQDIVITVQNLLEEIACFGERIKNTFNWSVPFLSGLACLVLTVATIIVYFIPLRYIVLLWGINKFTKKLRKPYAIDSNEILDFLRRVPSDIQKVGIGILQPQTGIST</sequence>
<evidence type="ECO:0000256" key="2">
    <source>
        <dbReference type="ARBA" id="ARBA00004141"/>
    </source>
</evidence>
<evidence type="ECO:0000256" key="4">
    <source>
        <dbReference type="ARBA" id="ARBA00022692"/>
    </source>
</evidence>
<dbReference type="SMART" id="SM00239">
    <property type="entry name" value="C2"/>
    <property type="match status" value="3"/>
</dbReference>
<organism evidence="13 14">
    <name type="scientific">Atractosteus spatula</name>
    <name type="common">Alligator gar</name>
    <name type="synonym">Lepisosteus spatula</name>
    <dbReference type="NCBI Taxonomy" id="7917"/>
    <lineage>
        <taxon>Eukaryota</taxon>
        <taxon>Metazoa</taxon>
        <taxon>Chordata</taxon>
        <taxon>Craniata</taxon>
        <taxon>Vertebrata</taxon>
        <taxon>Euteleostomi</taxon>
        <taxon>Actinopterygii</taxon>
        <taxon>Neopterygii</taxon>
        <taxon>Holostei</taxon>
        <taxon>Semionotiformes</taxon>
        <taxon>Lepisosteidae</taxon>
        <taxon>Atractosteus</taxon>
    </lineage>
</organism>
<accession>A0A8J7NG78</accession>
<evidence type="ECO:0000256" key="9">
    <source>
        <dbReference type="ARBA" id="ARBA00023136"/>
    </source>
</evidence>
<dbReference type="InterPro" id="IPR000008">
    <property type="entry name" value="C2_dom"/>
</dbReference>
<reference evidence="13" key="1">
    <citation type="journal article" date="2021" name="Cell">
        <title>Tracing the genetic footprints of vertebrate landing in non-teleost ray-finned fishes.</title>
        <authorList>
            <person name="Bi X."/>
            <person name="Wang K."/>
            <person name="Yang L."/>
            <person name="Pan H."/>
            <person name="Jiang H."/>
            <person name="Wei Q."/>
            <person name="Fang M."/>
            <person name="Yu H."/>
            <person name="Zhu C."/>
            <person name="Cai Y."/>
            <person name="He Y."/>
            <person name="Gan X."/>
            <person name="Zeng H."/>
            <person name="Yu D."/>
            <person name="Zhu Y."/>
            <person name="Jiang H."/>
            <person name="Qiu Q."/>
            <person name="Yang H."/>
            <person name="Zhang Y.E."/>
            <person name="Wang W."/>
            <person name="Zhu M."/>
            <person name="He S."/>
            <person name="Zhang G."/>
        </authorList>
    </citation>
    <scope>NUCLEOTIDE SEQUENCE</scope>
    <source>
        <strain evidence="13">Allg_001</strain>
    </source>
</reference>
<feature type="transmembrane region" description="Helical" evidence="11">
    <location>
        <begin position="956"/>
        <end position="986"/>
    </location>
</feature>
<dbReference type="GO" id="GO:0005509">
    <property type="term" value="F:calcium ion binding"/>
    <property type="evidence" value="ECO:0007669"/>
    <property type="project" value="TreeGrafter"/>
</dbReference>
<dbReference type="Pfam" id="PF08372">
    <property type="entry name" value="PRT_C"/>
    <property type="match status" value="1"/>
</dbReference>
<feature type="transmembrane region" description="Helical" evidence="11">
    <location>
        <begin position="832"/>
        <end position="859"/>
    </location>
</feature>
<dbReference type="EMBL" id="JAAWVO010004691">
    <property type="protein sequence ID" value="MBN3312360.1"/>
    <property type="molecule type" value="Genomic_DNA"/>
</dbReference>
<gene>
    <name evidence="13" type="primary">Mctp2</name>
    <name evidence="13" type="ORF">GTO95_0010201</name>
</gene>
<keyword evidence="8 11" id="KW-1133">Transmembrane helix</keyword>
<comment type="caution">
    <text evidence="13">The sequence shown here is derived from an EMBL/GenBank/DDBJ whole genome shotgun (WGS) entry which is preliminary data.</text>
</comment>
<evidence type="ECO:0000256" key="8">
    <source>
        <dbReference type="ARBA" id="ARBA00022989"/>
    </source>
</evidence>
<evidence type="ECO:0000256" key="6">
    <source>
        <dbReference type="ARBA" id="ARBA00022737"/>
    </source>
</evidence>
<keyword evidence="4 11" id="KW-0812">Transmembrane</keyword>
<evidence type="ECO:0000256" key="11">
    <source>
        <dbReference type="SAM" id="Phobius"/>
    </source>
</evidence>
<comment type="cofactor">
    <cofactor evidence="1">
        <name>Ca(2+)</name>
        <dbReference type="ChEBI" id="CHEBI:29108"/>
    </cofactor>
</comment>
<keyword evidence="14" id="KW-1185">Reference proteome</keyword>
<feature type="transmembrane region" description="Helical" evidence="11">
    <location>
        <begin position="718"/>
        <end position="737"/>
    </location>
</feature>
<keyword evidence="6" id="KW-0677">Repeat</keyword>
<evidence type="ECO:0000313" key="13">
    <source>
        <dbReference type="EMBL" id="MBN3312360.1"/>
    </source>
</evidence>
<dbReference type="PRINTS" id="PR00360">
    <property type="entry name" value="C2DOMAIN"/>
</dbReference>
<comment type="subcellular location">
    <subcellularLocation>
        <location evidence="2">Membrane</location>
        <topology evidence="2">Multi-pass membrane protein</topology>
    </subcellularLocation>
</comment>
<keyword evidence="9 11" id="KW-0472">Membrane</keyword>
<evidence type="ECO:0000256" key="5">
    <source>
        <dbReference type="ARBA" id="ARBA00022723"/>
    </source>
</evidence>
<evidence type="ECO:0000259" key="12">
    <source>
        <dbReference type="PROSITE" id="PS50004"/>
    </source>
</evidence>
<feature type="domain" description="C2" evidence="12">
    <location>
        <begin position="394"/>
        <end position="510"/>
    </location>
</feature>
<evidence type="ECO:0000256" key="3">
    <source>
        <dbReference type="ARBA" id="ARBA00007923"/>
    </source>
</evidence>
<evidence type="ECO:0000256" key="10">
    <source>
        <dbReference type="SAM" id="MobiDB-lite"/>
    </source>
</evidence>
<dbReference type="InterPro" id="IPR013583">
    <property type="entry name" value="MCTP_C"/>
</dbReference>
<dbReference type="AlphaFoldDB" id="A0A8J7NG78"/>
<evidence type="ECO:0000256" key="1">
    <source>
        <dbReference type="ARBA" id="ARBA00001913"/>
    </source>
</evidence>
<dbReference type="FunFam" id="2.60.40.150:FF:000076">
    <property type="entry name" value="multiple C2 and transmembrane domain-containing protein 2 isoform X1"/>
    <property type="match status" value="1"/>
</dbReference>
<keyword evidence="7" id="KW-0106">Calcium</keyword>
<dbReference type="Proteomes" id="UP000736164">
    <property type="component" value="Unassembled WGS sequence"/>
</dbReference>
<feature type="non-terminal residue" evidence="13">
    <location>
        <position position="1"/>
    </location>
</feature>
<proteinExistence type="inferred from homology"/>
<dbReference type="InterPro" id="IPR035892">
    <property type="entry name" value="C2_domain_sf"/>
</dbReference>
<dbReference type="CDD" id="cd04042">
    <property type="entry name" value="C2A_MCTP_PRT"/>
    <property type="match status" value="1"/>
</dbReference>
<dbReference type="PROSITE" id="PS50004">
    <property type="entry name" value="C2"/>
    <property type="match status" value="3"/>
</dbReference>
<feature type="domain" description="C2" evidence="12">
    <location>
        <begin position="185"/>
        <end position="297"/>
    </location>
</feature>
<dbReference type="CDD" id="cd08377">
    <property type="entry name" value="C2C_MCTP_PRT"/>
    <property type="match status" value="1"/>
</dbReference>
<feature type="non-terminal residue" evidence="13">
    <location>
        <position position="1031"/>
    </location>
</feature>
<dbReference type="GO" id="GO:0030672">
    <property type="term" value="C:synaptic vesicle membrane"/>
    <property type="evidence" value="ECO:0007669"/>
    <property type="project" value="TreeGrafter"/>
</dbReference>
<dbReference type="Gene3D" id="2.60.40.150">
    <property type="entry name" value="C2 domain"/>
    <property type="match status" value="3"/>
</dbReference>